<gene>
    <name evidence="3" type="ORF">INR99_00580</name>
</gene>
<dbReference type="Pfam" id="PF00106">
    <property type="entry name" value="adh_short"/>
    <property type="match status" value="1"/>
</dbReference>
<dbReference type="GO" id="GO:0016491">
    <property type="term" value="F:oxidoreductase activity"/>
    <property type="evidence" value="ECO:0007669"/>
    <property type="project" value="UniProtKB-KW"/>
</dbReference>
<evidence type="ECO:0000313" key="4">
    <source>
        <dbReference type="Proteomes" id="UP000604481"/>
    </source>
</evidence>
<dbReference type="Gene3D" id="3.40.50.720">
    <property type="entry name" value="NAD(P)-binding Rossmann-like Domain"/>
    <property type="match status" value="1"/>
</dbReference>
<reference evidence="3 4" key="1">
    <citation type="submission" date="2020-10" db="EMBL/GenBank/DDBJ databases">
        <title>The genome sequence of Chitinilyticum litopenaei 4Y14.</title>
        <authorList>
            <person name="Liu Y."/>
        </authorList>
    </citation>
    <scope>NUCLEOTIDE SEQUENCE [LARGE SCALE GENOMIC DNA]</scope>
    <source>
        <strain evidence="3 4">4Y14</strain>
    </source>
</reference>
<keyword evidence="2" id="KW-0560">Oxidoreductase</keyword>
<comment type="caution">
    <text evidence="3">The sequence shown here is derived from an EMBL/GenBank/DDBJ whole genome shotgun (WGS) entry which is preliminary data.</text>
</comment>
<dbReference type="AlphaFoldDB" id="A0A8J7FV35"/>
<sequence length="255" mass="27638">MELPNSIVITGATGAIGGALALTYATHGCRLLLLGQNAERLSALAQACESKGARVICQQMDLRDIAALRAWAATVFATEIPDLLIANAGVNINLTDDPAGERWEDIERLMDVNLRATQALVHAVLPFMRRRGRGQIALVSSLAGYYGLPMTPSYSASKAAVKAYGEALRGWLAPEGVQVSVIMPGYVASPMCDAMPGPKPFLWSPERAARVIRRGLAANRARISFPFPLNWGSWWLAVLPASMSQRILHWIGYRV</sequence>
<proteinExistence type="inferred from homology"/>
<evidence type="ECO:0000313" key="3">
    <source>
        <dbReference type="EMBL" id="MBE9607835.1"/>
    </source>
</evidence>
<dbReference type="SUPFAM" id="SSF51735">
    <property type="entry name" value="NAD(P)-binding Rossmann-fold domains"/>
    <property type="match status" value="1"/>
</dbReference>
<dbReference type="GO" id="GO:0016020">
    <property type="term" value="C:membrane"/>
    <property type="evidence" value="ECO:0007669"/>
    <property type="project" value="TreeGrafter"/>
</dbReference>
<dbReference type="Proteomes" id="UP000604481">
    <property type="component" value="Unassembled WGS sequence"/>
</dbReference>
<dbReference type="PANTHER" id="PTHR44196:SF1">
    <property type="entry name" value="DEHYDROGENASE_REDUCTASE SDR FAMILY MEMBER 7B"/>
    <property type="match status" value="1"/>
</dbReference>
<dbReference type="PROSITE" id="PS00061">
    <property type="entry name" value="ADH_SHORT"/>
    <property type="match status" value="1"/>
</dbReference>
<name>A0A8J7FV35_9NEIS</name>
<protein>
    <submittedName>
        <fullName evidence="3">SDR family NAD(P)-dependent oxidoreductase</fullName>
    </submittedName>
</protein>
<accession>A0A8J7FV35</accession>
<dbReference type="PRINTS" id="PR00081">
    <property type="entry name" value="GDHRDH"/>
</dbReference>
<evidence type="ECO:0000256" key="1">
    <source>
        <dbReference type="ARBA" id="ARBA00006484"/>
    </source>
</evidence>
<dbReference type="EMBL" id="JADFUA010000001">
    <property type="protein sequence ID" value="MBE9607835.1"/>
    <property type="molecule type" value="Genomic_DNA"/>
</dbReference>
<dbReference type="InterPro" id="IPR020904">
    <property type="entry name" value="Sc_DH/Rdtase_CS"/>
</dbReference>
<evidence type="ECO:0000256" key="2">
    <source>
        <dbReference type="ARBA" id="ARBA00023002"/>
    </source>
</evidence>
<dbReference type="InterPro" id="IPR002347">
    <property type="entry name" value="SDR_fam"/>
</dbReference>
<comment type="similarity">
    <text evidence="1">Belongs to the short-chain dehydrogenases/reductases (SDR) family.</text>
</comment>
<organism evidence="3 4">
    <name type="scientific">Chitinilyticum piscinae</name>
    <dbReference type="NCBI Taxonomy" id="2866724"/>
    <lineage>
        <taxon>Bacteria</taxon>
        <taxon>Pseudomonadati</taxon>
        <taxon>Pseudomonadota</taxon>
        <taxon>Betaproteobacteria</taxon>
        <taxon>Neisseriales</taxon>
        <taxon>Chitinibacteraceae</taxon>
        <taxon>Chitinilyticum</taxon>
    </lineage>
</organism>
<keyword evidence="4" id="KW-1185">Reference proteome</keyword>
<dbReference type="PANTHER" id="PTHR44196">
    <property type="entry name" value="DEHYDROGENASE/REDUCTASE SDR FAMILY MEMBER 7B"/>
    <property type="match status" value="1"/>
</dbReference>
<dbReference type="InterPro" id="IPR036291">
    <property type="entry name" value="NAD(P)-bd_dom_sf"/>
</dbReference>